<evidence type="ECO:0000313" key="6">
    <source>
        <dbReference type="Proteomes" id="UP001526225"/>
    </source>
</evidence>
<dbReference type="EMBL" id="JAOZFE010000004">
    <property type="protein sequence ID" value="MCW0953472.1"/>
    <property type="molecule type" value="Genomic_DNA"/>
</dbReference>
<comment type="caution">
    <text evidence="4">The sequence shown here is derived from an EMBL/GenBank/DDBJ whole genome shotgun (WGS) entry which is preliminary data.</text>
</comment>
<evidence type="ECO:0000256" key="1">
    <source>
        <dbReference type="ARBA" id="ARBA00023125"/>
    </source>
</evidence>
<keyword evidence="2" id="KW-0472">Membrane</keyword>
<gene>
    <name evidence="4" type="ORF">OIT44_05230</name>
    <name evidence="5" type="ORF">OIT44_05290</name>
</gene>
<evidence type="ECO:0000256" key="2">
    <source>
        <dbReference type="SAM" id="Phobius"/>
    </source>
</evidence>
<dbReference type="Proteomes" id="UP001526225">
    <property type="component" value="Unassembled WGS sequence"/>
</dbReference>
<dbReference type="InterPro" id="IPR001387">
    <property type="entry name" value="Cro/C1-type_HTH"/>
</dbReference>
<feature type="transmembrane region" description="Helical" evidence="2">
    <location>
        <begin position="93"/>
        <end position="115"/>
    </location>
</feature>
<accession>A0ABT3E4Y9</accession>
<keyword evidence="2" id="KW-1133">Transmembrane helix</keyword>
<proteinExistence type="predicted"/>
<protein>
    <submittedName>
        <fullName evidence="4">Helix-turn-helix domain-containing protein</fullName>
    </submittedName>
</protein>
<dbReference type="PANTHER" id="PTHR46558">
    <property type="entry name" value="TRACRIPTIONAL REGULATORY PROTEIN-RELATED-RELATED"/>
    <property type="match status" value="1"/>
</dbReference>
<dbReference type="EMBL" id="JAOZFE010000005">
    <property type="protein sequence ID" value="MCW0953483.1"/>
    <property type="molecule type" value="Genomic_DNA"/>
</dbReference>
<dbReference type="SMART" id="SM00530">
    <property type="entry name" value="HTH_XRE"/>
    <property type="match status" value="1"/>
</dbReference>
<evidence type="ECO:0000259" key="3">
    <source>
        <dbReference type="PROSITE" id="PS50943"/>
    </source>
</evidence>
<sequence length="264" mass="30214">MSFEHDIKQLRSDKGMTQQQVADALHVSRQTVSTWERGKNYPSLDVLKSISELFDVSFEQLLFGGPLEMKKETKNVAQVIDKEVSLKGRYKKLTIVLGIIFALLIGSATTFYIGYEKGNDTIDRVNPFLPYQISYAKFPGDKEILKQSKKEDGRWSGWFSVNEMGTEWLKLNLYTGLNHGVKDPYVMVNHKGTFVKEAMIVPGAAIDKLKKNNADFIYNYLNTNKYEYVTAKERKELNDGIRIHDFGTGDFPGYMEPLKKLETK</sequence>
<keyword evidence="2" id="KW-0812">Transmembrane</keyword>
<dbReference type="CDD" id="cd00093">
    <property type="entry name" value="HTH_XRE"/>
    <property type="match status" value="1"/>
</dbReference>
<dbReference type="RefSeq" id="WP_264336092.1">
    <property type="nucleotide sequence ID" value="NZ_CP074441.1"/>
</dbReference>
<reference evidence="4 6" key="1">
    <citation type="submission" date="2022-10" db="EMBL/GenBank/DDBJ databases">
        <title>Weissella fermenti sp. nov., isolated from fermented cabbage.</title>
        <authorList>
            <person name="Lee J.K."/>
            <person name="Baek J.H."/>
            <person name="Choi D.G."/>
            <person name="Kim J.M."/>
            <person name="Jeon C.O."/>
        </authorList>
    </citation>
    <scope>NUCLEOTIDE SEQUENCE [LARGE SCALE GENOMIC DNA]</scope>
    <source>
        <strain evidence="4 6">KACC 18534</strain>
    </source>
</reference>
<dbReference type="Gene3D" id="1.10.260.40">
    <property type="entry name" value="lambda repressor-like DNA-binding domains"/>
    <property type="match status" value="1"/>
</dbReference>
<evidence type="ECO:0000313" key="5">
    <source>
        <dbReference type="EMBL" id="MCW0953483.1"/>
    </source>
</evidence>
<feature type="domain" description="HTH cro/C1-type" evidence="3">
    <location>
        <begin position="7"/>
        <end position="61"/>
    </location>
</feature>
<name>A0ABT3E4Y9_9LACO</name>
<dbReference type="InterPro" id="IPR010982">
    <property type="entry name" value="Lambda_DNA-bd_dom_sf"/>
</dbReference>
<dbReference type="SUPFAM" id="SSF47413">
    <property type="entry name" value="lambda repressor-like DNA-binding domains"/>
    <property type="match status" value="1"/>
</dbReference>
<organism evidence="4 6">
    <name type="scientific">Weissella ceti</name>
    <dbReference type="NCBI Taxonomy" id="759620"/>
    <lineage>
        <taxon>Bacteria</taxon>
        <taxon>Bacillati</taxon>
        <taxon>Bacillota</taxon>
        <taxon>Bacilli</taxon>
        <taxon>Lactobacillales</taxon>
        <taxon>Lactobacillaceae</taxon>
        <taxon>Weissella</taxon>
    </lineage>
</organism>
<dbReference type="PROSITE" id="PS50943">
    <property type="entry name" value="HTH_CROC1"/>
    <property type="match status" value="1"/>
</dbReference>
<keyword evidence="6" id="KW-1185">Reference proteome</keyword>
<dbReference type="Pfam" id="PF01381">
    <property type="entry name" value="HTH_3"/>
    <property type="match status" value="1"/>
</dbReference>
<dbReference type="PANTHER" id="PTHR46558:SF4">
    <property type="entry name" value="DNA-BIDING PHAGE PROTEIN"/>
    <property type="match status" value="1"/>
</dbReference>
<evidence type="ECO:0000313" key="4">
    <source>
        <dbReference type="EMBL" id="MCW0953472.1"/>
    </source>
</evidence>
<keyword evidence="1" id="KW-0238">DNA-binding</keyword>